<dbReference type="EMBL" id="HG689198">
    <property type="protein sequence ID" value="CDI73923.1"/>
    <property type="molecule type" value="Genomic_DNA"/>
</dbReference>
<feature type="compositionally biased region" description="Polar residues" evidence="1">
    <location>
        <begin position="1128"/>
        <end position="1164"/>
    </location>
</feature>
<gene>
    <name evidence="2" type="ORF">EPH_0000930</name>
</gene>
<protein>
    <submittedName>
        <fullName evidence="2">Uncharacterized protein</fullName>
    </submittedName>
</protein>
<organism evidence="2 3">
    <name type="scientific">Eimeria praecox</name>
    <dbReference type="NCBI Taxonomy" id="51316"/>
    <lineage>
        <taxon>Eukaryota</taxon>
        <taxon>Sar</taxon>
        <taxon>Alveolata</taxon>
        <taxon>Apicomplexa</taxon>
        <taxon>Conoidasida</taxon>
        <taxon>Coccidia</taxon>
        <taxon>Eucoccidiorida</taxon>
        <taxon>Eimeriorina</taxon>
        <taxon>Eimeriidae</taxon>
        <taxon>Eimeria</taxon>
    </lineage>
</organism>
<evidence type="ECO:0000313" key="2">
    <source>
        <dbReference type="EMBL" id="CDI73923.1"/>
    </source>
</evidence>
<dbReference type="OrthoDB" id="348797at2759"/>
<evidence type="ECO:0000313" key="3">
    <source>
        <dbReference type="Proteomes" id="UP000018201"/>
    </source>
</evidence>
<feature type="compositionally biased region" description="Low complexity" evidence="1">
    <location>
        <begin position="1213"/>
        <end position="1230"/>
    </location>
</feature>
<feature type="region of interest" description="Disordered" evidence="1">
    <location>
        <begin position="866"/>
        <end position="885"/>
    </location>
</feature>
<feature type="compositionally biased region" description="Low complexity" evidence="1">
    <location>
        <begin position="450"/>
        <end position="478"/>
    </location>
</feature>
<feature type="compositionally biased region" description="Low complexity" evidence="1">
    <location>
        <begin position="280"/>
        <end position="298"/>
    </location>
</feature>
<feature type="compositionally biased region" description="Low complexity" evidence="1">
    <location>
        <begin position="1172"/>
        <end position="1188"/>
    </location>
</feature>
<evidence type="ECO:0000256" key="1">
    <source>
        <dbReference type="SAM" id="MobiDB-lite"/>
    </source>
</evidence>
<feature type="region of interest" description="Disordered" evidence="1">
    <location>
        <begin position="14"/>
        <end position="57"/>
    </location>
</feature>
<dbReference type="Proteomes" id="UP000018201">
    <property type="component" value="Unassembled WGS sequence"/>
</dbReference>
<feature type="compositionally biased region" description="Polar residues" evidence="1">
    <location>
        <begin position="1087"/>
        <end position="1099"/>
    </location>
</feature>
<reference evidence="2" key="1">
    <citation type="submission" date="2013-10" db="EMBL/GenBank/DDBJ databases">
        <title>Genomic analysis of the causative agents of coccidiosis in chickens.</title>
        <authorList>
            <person name="Reid A.J."/>
            <person name="Blake D."/>
            <person name="Billington K."/>
            <person name="Browne H."/>
            <person name="Dunn M."/>
            <person name="Hung S."/>
            <person name="Kawahara F."/>
            <person name="Miranda-Saavedra D."/>
            <person name="Mourier T."/>
            <person name="Nagra H."/>
            <person name="Otto T.D."/>
            <person name="Rawlings N."/>
            <person name="Sanchez A."/>
            <person name="Sanders M."/>
            <person name="Subramaniam C."/>
            <person name="Tay Y."/>
            <person name="Dear P."/>
            <person name="Doerig C."/>
            <person name="Gruber A."/>
            <person name="Parkinson J."/>
            <person name="Shirley M."/>
            <person name="Wan K.L."/>
            <person name="Berriman M."/>
            <person name="Tomley F."/>
            <person name="Pain A."/>
        </authorList>
    </citation>
    <scope>NUCLEOTIDE SEQUENCE [LARGE SCALE GENOMIC DNA]</scope>
    <source>
        <strain evidence="2">Houghton</strain>
    </source>
</reference>
<feature type="region of interest" description="Disordered" evidence="1">
    <location>
        <begin position="1023"/>
        <end position="1046"/>
    </location>
</feature>
<dbReference type="VEuPathDB" id="ToxoDB:EPH_0000930"/>
<accession>U6G3P3</accession>
<feature type="region of interest" description="Disordered" evidence="1">
    <location>
        <begin position="234"/>
        <end position="370"/>
    </location>
</feature>
<reference evidence="2" key="2">
    <citation type="submission" date="2013-10" db="EMBL/GenBank/DDBJ databases">
        <authorList>
            <person name="Aslett M."/>
        </authorList>
    </citation>
    <scope>NUCLEOTIDE SEQUENCE [LARGE SCALE GENOMIC DNA]</scope>
    <source>
        <strain evidence="2">Houghton</strain>
    </source>
</reference>
<feature type="region of interest" description="Disordered" evidence="1">
    <location>
        <begin position="441"/>
        <end position="488"/>
    </location>
</feature>
<feature type="compositionally biased region" description="Polar residues" evidence="1">
    <location>
        <begin position="267"/>
        <end position="278"/>
    </location>
</feature>
<feature type="compositionally biased region" description="Basic and acidic residues" evidence="1">
    <location>
        <begin position="234"/>
        <end position="247"/>
    </location>
</feature>
<sequence>MAIPGTIREARCPLSISIEPPSPHSSATVSPRCGYGAAADQSSTLKRHNGDTNFSSGSDADVDASVLCPHYDEHHKGMHYKQYLKQKAAEANIVKQTSRPPLWRVPIVRQPLPALWSHARSTVEDKEAAQDFAQSPMGQDTVPQRCPELDEAGWRRRELVQHSWEDRPGAVGRPLSPTIIRQGPSWLVDAEGYEGPFGSPGDLRSKGMAYNSRFQLPTLSSLMKAKHAVFVKAKDPREARIASERQRPSKRRGRQPQRLGGGRCRSSPPQVKTPTDFSESLPQQQQPQQLLPAALSPSHLKPPDSPLSPNASVGSGLNGSPRGSLPRSPKTSAPPSPAGSPKNKTVEIRSPRSPVNEQQKGQSAGESWTVQIRGKGKYQYPESYIRWKRERRRMRERLKRLRAGEIFTSDRPKESCTDCESPSLCWDPQPLTEHLHAVRSFGSAPEDDASSGTDLSSSSQRSSSISTSNSDSSSRSCSPYRKANGPQKYSLRTPACGNSFAPSPFTVANSPFVPPSALYPFAGAATGVTFGGCVYAPSGLPYTPVLPGVALPLQRSSCPGKNLCLGNSMQQVLVPRPNTAGSTLTYAPTSFVPSLQQQPTLLGQQQVPRSYVAVQLPRTGATHQAIVVQPPHYATVDQPQQPQKQQQPLQYEVLEEAQKPEQQKGSTKVENNREKEHLHSKPWDGAANSQAPREERGQKDARFSQSKQRNSSGNPHVRYASAPPPAGRHTGKAAREEFLPSSGSTPPDTLSPVASPVNGGGRELTQQALPQAVLQQPIVIGPSHQVFGSPQLFAADPRLFQSAPQLVHLPHNALQGTPQAVQGVPVAAIPHGQPLVVSAGTQLVSKTPQQIHPGGHWVFSEAERLPRQQPAANASASHRSASCGPAGSSLVVAPLPLLPQQQTPIVVRNLRHQPLLVQQPQQQATFIHQQHQPLLIQKQWQPLVVQRQQQQPLLINQQQQQLVVQQQPLVIQHMQPVTVQQKQQLPQQSAGRLVQQQPNATIVIQQGQPAFMAQHRPATVVQQPTINTPNEQKPAAPSKPKEKPKTQWLWSCNIDCGARCGGSPAGNRGQQQEQQKAQPKGEHQPAQRLQRTQEAQRTSPKGAFAEVPVPSRLAPTAAAVPVAESKGATAQQARHHSQQPCGSSGTSEATQGSPQTSKHLQPPQQKLEPVAPRQQQPMQPQQKLLTPTAPSPSSPITLAPAAPPTQHIFSPSAPALCTQAQQLQQQPPQAYRRSPCCQPNRGGDTAQHEPPFKYLPFTFISPKRNIACGVGKREAATAFLATAAHPAAN</sequence>
<feature type="region of interest" description="Disordered" evidence="1">
    <location>
        <begin position="656"/>
        <end position="762"/>
    </location>
</feature>
<feature type="compositionally biased region" description="Basic and acidic residues" evidence="1">
    <location>
        <begin position="670"/>
        <end position="682"/>
    </location>
</feature>
<feature type="compositionally biased region" description="Low complexity" evidence="1">
    <location>
        <begin position="871"/>
        <end position="882"/>
    </location>
</feature>
<feature type="compositionally biased region" description="Polar residues" evidence="1">
    <location>
        <begin position="353"/>
        <end position="370"/>
    </location>
</feature>
<name>U6G3P3_9EIME</name>
<keyword evidence="3" id="KW-1185">Reference proteome</keyword>
<feature type="region of interest" description="Disordered" evidence="1">
    <location>
        <begin position="1063"/>
        <end position="1250"/>
    </location>
</feature>
<feature type="compositionally biased region" description="Polar residues" evidence="1">
    <location>
        <begin position="703"/>
        <end position="714"/>
    </location>
</feature>
<feature type="compositionally biased region" description="Basic and acidic residues" evidence="1">
    <location>
        <begin position="692"/>
        <end position="702"/>
    </location>
</feature>
<proteinExistence type="predicted"/>